<keyword evidence="4" id="KW-1185">Reference proteome</keyword>
<dbReference type="RefSeq" id="XP_067920200.1">
    <property type="nucleotide sequence ID" value="XM_068067821.1"/>
</dbReference>
<dbReference type="EMBL" id="MIGC01004109">
    <property type="protein sequence ID" value="PHJ18494.1"/>
    <property type="molecule type" value="Genomic_DNA"/>
</dbReference>
<feature type="domain" description="SRS" evidence="2">
    <location>
        <begin position="257"/>
        <end position="355"/>
    </location>
</feature>
<dbReference type="Proteomes" id="UP000221165">
    <property type="component" value="Unassembled WGS sequence"/>
</dbReference>
<evidence type="ECO:0000256" key="1">
    <source>
        <dbReference type="SAM" id="Phobius"/>
    </source>
</evidence>
<dbReference type="InterPro" id="IPR007226">
    <property type="entry name" value="SRS_dom"/>
</dbReference>
<evidence type="ECO:0000259" key="2">
    <source>
        <dbReference type="Pfam" id="PF04092"/>
    </source>
</evidence>
<comment type="caution">
    <text evidence="3">The sequence shown here is derived from an EMBL/GenBank/DDBJ whole genome shotgun (WGS) entry which is preliminary data.</text>
</comment>
<gene>
    <name evidence="3" type="ORF">CSUI_007676</name>
</gene>
<dbReference type="AlphaFoldDB" id="A0A2C6KPT9"/>
<keyword evidence="1" id="KW-1133">Transmembrane helix</keyword>
<dbReference type="InterPro" id="IPR036755">
    <property type="entry name" value="SRS_dom_sf"/>
</dbReference>
<evidence type="ECO:0000313" key="3">
    <source>
        <dbReference type="EMBL" id="PHJ18494.1"/>
    </source>
</evidence>
<keyword evidence="1" id="KW-0812">Transmembrane</keyword>
<dbReference type="Gene3D" id="2.60.40.1320">
    <property type="entry name" value="SRS domain"/>
    <property type="match status" value="2"/>
</dbReference>
<dbReference type="SUPFAM" id="SSF74877">
    <property type="entry name" value="Major surface antigen p30, SAG1"/>
    <property type="match status" value="1"/>
</dbReference>
<reference evidence="3 4" key="1">
    <citation type="journal article" date="2017" name="Int. J. Parasitol.">
        <title>The genome of the protozoan parasite Cystoisospora suis and a reverse vaccinology approach to identify vaccine candidates.</title>
        <authorList>
            <person name="Palmieri N."/>
            <person name="Shrestha A."/>
            <person name="Ruttkowski B."/>
            <person name="Beck T."/>
            <person name="Vogl C."/>
            <person name="Tomley F."/>
            <person name="Blake D.P."/>
            <person name="Joachim A."/>
        </authorList>
    </citation>
    <scope>NUCLEOTIDE SEQUENCE [LARGE SCALE GENOMIC DNA]</scope>
    <source>
        <strain evidence="3 4">Wien I</strain>
    </source>
</reference>
<keyword evidence="1" id="KW-0472">Membrane</keyword>
<dbReference type="GO" id="GO:0016020">
    <property type="term" value="C:membrane"/>
    <property type="evidence" value="ECO:0007669"/>
    <property type="project" value="InterPro"/>
</dbReference>
<sequence length="393" mass="41537">MPPLLECCIHGQWPGRCFCRGAFELTFFESRNPDFQTHMSSRGTVLVEMACFFLIACGIVAPALLTCGVIASNVDQVGKASLAEGETIPTLRGATEQGEFEKTGRAPGADSMQIAGMTQVRPRRLAKEVLKCPPAAKPGQQTVPLDRYSLEAKFDCGILADPAIQVEPACTPATDKCCDSAGAKCDKTIMSVVGVNGSVSMNDSSKVFTVKLDDTPQKPAEKLHFKCKKESNQTCIVAVEMPAPLGAGQCSFDKNVQLAPIAEPNKEAKFECGGTLKTPPTDAQVYKGPDCSGEPAALSALVPGAKLTKGDNGAFTLSVAELPSQPQYLCFKCEYPDPRKTKENQTATCKVTVAVSGTSQTTTASTTTSAAHGIALTWFGALAFAFLSSTTVQ</sequence>
<name>A0A2C6KPT9_9APIC</name>
<organism evidence="3 4">
    <name type="scientific">Cystoisospora suis</name>
    <dbReference type="NCBI Taxonomy" id="483139"/>
    <lineage>
        <taxon>Eukaryota</taxon>
        <taxon>Sar</taxon>
        <taxon>Alveolata</taxon>
        <taxon>Apicomplexa</taxon>
        <taxon>Conoidasida</taxon>
        <taxon>Coccidia</taxon>
        <taxon>Eucoccidiorida</taxon>
        <taxon>Eimeriorina</taxon>
        <taxon>Sarcocystidae</taxon>
        <taxon>Cystoisospora</taxon>
    </lineage>
</organism>
<accession>A0A2C6KPT9</accession>
<dbReference type="Pfam" id="PF04092">
    <property type="entry name" value="SAG"/>
    <property type="match status" value="1"/>
</dbReference>
<protein>
    <submittedName>
        <fullName evidence="3">Sag-related sequence srs53c</fullName>
    </submittedName>
</protein>
<evidence type="ECO:0000313" key="4">
    <source>
        <dbReference type="Proteomes" id="UP000221165"/>
    </source>
</evidence>
<feature type="transmembrane region" description="Helical" evidence="1">
    <location>
        <begin position="45"/>
        <end position="65"/>
    </location>
</feature>
<proteinExistence type="predicted"/>
<dbReference type="GeneID" id="94431032"/>
<dbReference type="VEuPathDB" id="ToxoDB:CSUI_007676"/>